<dbReference type="InterPro" id="IPR026838">
    <property type="entry name" value="YheC/D"/>
</dbReference>
<reference evidence="1 2" key="1">
    <citation type="submission" date="2023-07" db="EMBL/GenBank/DDBJ databases">
        <title>Genomic Encyclopedia of Type Strains, Phase IV (KMG-IV): sequencing the most valuable type-strain genomes for metagenomic binning, comparative biology and taxonomic classification.</title>
        <authorList>
            <person name="Goeker M."/>
        </authorList>
    </citation>
    <scope>NUCLEOTIDE SEQUENCE [LARGE SCALE GENOMIC DNA]</scope>
    <source>
        <strain evidence="1 2">DSM 12751</strain>
    </source>
</reference>
<dbReference type="RefSeq" id="WP_307391930.1">
    <property type="nucleotide sequence ID" value="NZ_BAAADK010000045.1"/>
</dbReference>
<gene>
    <name evidence="1" type="ORF">J2S11_001085</name>
</gene>
<comment type="caution">
    <text evidence="1">The sequence shown here is derived from an EMBL/GenBank/DDBJ whole genome shotgun (WGS) entry which is preliminary data.</text>
</comment>
<dbReference type="Proteomes" id="UP001235840">
    <property type="component" value="Unassembled WGS sequence"/>
</dbReference>
<dbReference type="EMBL" id="JAUSTY010000004">
    <property type="protein sequence ID" value="MDQ0165185.1"/>
    <property type="molecule type" value="Genomic_DNA"/>
</dbReference>
<keyword evidence="2" id="KW-1185">Reference proteome</keyword>
<dbReference type="Gene3D" id="3.30.470.20">
    <property type="entry name" value="ATP-grasp fold, B domain"/>
    <property type="match status" value="1"/>
</dbReference>
<evidence type="ECO:0000313" key="1">
    <source>
        <dbReference type="EMBL" id="MDQ0165185.1"/>
    </source>
</evidence>
<protein>
    <submittedName>
        <fullName evidence="1">Glutathione synthase/RimK-type ligase-like ATP-grasp enzyme</fullName>
    </submittedName>
</protein>
<sequence length="371" mass="42503">MKKAHLGILVRYQSTTKHPPFIEQSYFKNLSIYGEKTGVTVTVFSPLFMDWKAKKVQGYRYNQKKKIWEKGDYPVPHILYDRIAYSNRSQIRMHHAAITRLVQNRNISLLGRGLPGKWNVYNMVKDIPEIKSFLPETILYQPDLNWEAKLQEHTSIFFKPASGSNGKGVFRVWTVNQQVLIQGRNKANKVFQRTFPSVKKANEWIKSFMSSRSYIIQPYLQLDSTEGHPFDLRILLQKDEHGQWRETGRAARIGQKFTLTSNIKGGGTALEANYLLNQFFAPTQVKQINQDISTILKHVPKNLEERHGQLIELGVDLGVDRSGHVWILEVNSKPGRESLKLSKNLKAYQASIQSPINYACFIASQSGGNVV</sequence>
<dbReference type="Pfam" id="PF14398">
    <property type="entry name" value="ATPgrasp_YheCD"/>
    <property type="match status" value="1"/>
</dbReference>
<name>A0ABT9VWB3_9BACI</name>
<evidence type="ECO:0000313" key="2">
    <source>
        <dbReference type="Proteomes" id="UP001235840"/>
    </source>
</evidence>
<proteinExistence type="predicted"/>
<organism evidence="1 2">
    <name type="scientific">Caldalkalibacillus horti</name>
    <dbReference type="NCBI Taxonomy" id="77523"/>
    <lineage>
        <taxon>Bacteria</taxon>
        <taxon>Bacillati</taxon>
        <taxon>Bacillota</taxon>
        <taxon>Bacilli</taxon>
        <taxon>Bacillales</taxon>
        <taxon>Bacillaceae</taxon>
        <taxon>Caldalkalibacillus</taxon>
    </lineage>
</organism>
<accession>A0ABT9VWB3</accession>
<dbReference type="SUPFAM" id="SSF56059">
    <property type="entry name" value="Glutathione synthetase ATP-binding domain-like"/>
    <property type="match status" value="1"/>
</dbReference>